<feature type="domain" description="Bacterial sugar transferase" evidence="8">
    <location>
        <begin position="246"/>
        <end position="425"/>
    </location>
</feature>
<keyword evidence="5 7" id="KW-1133">Transmembrane helix</keyword>
<dbReference type="EMBL" id="JAGGKT010000027">
    <property type="protein sequence ID" value="MBP1934779.1"/>
    <property type="molecule type" value="Genomic_DNA"/>
</dbReference>
<organism evidence="9 10">
    <name type="scientific">Ammoniphilus resinae</name>
    <dbReference type="NCBI Taxonomy" id="861532"/>
    <lineage>
        <taxon>Bacteria</taxon>
        <taxon>Bacillati</taxon>
        <taxon>Bacillota</taxon>
        <taxon>Bacilli</taxon>
        <taxon>Bacillales</taxon>
        <taxon>Paenibacillaceae</taxon>
        <taxon>Aneurinibacillus group</taxon>
        <taxon>Ammoniphilus</taxon>
    </lineage>
</organism>
<dbReference type="InterPro" id="IPR036291">
    <property type="entry name" value="NAD(P)-bd_dom_sf"/>
</dbReference>
<feature type="transmembrane region" description="Helical" evidence="7">
    <location>
        <begin position="71"/>
        <end position="94"/>
    </location>
</feature>
<dbReference type="Proteomes" id="UP001519343">
    <property type="component" value="Unassembled WGS sequence"/>
</dbReference>
<dbReference type="PANTHER" id="PTHR30576">
    <property type="entry name" value="COLANIC BIOSYNTHESIS UDP-GLUCOSE LIPID CARRIER TRANSFERASE"/>
    <property type="match status" value="1"/>
</dbReference>
<evidence type="ECO:0000256" key="1">
    <source>
        <dbReference type="ARBA" id="ARBA00004141"/>
    </source>
</evidence>
<keyword evidence="4 7" id="KW-0812">Transmembrane</keyword>
<keyword evidence="10" id="KW-1185">Reference proteome</keyword>
<dbReference type="PANTHER" id="PTHR30576:SF0">
    <property type="entry name" value="UNDECAPRENYL-PHOSPHATE N-ACETYLGALACTOSAMINYL 1-PHOSPHATE TRANSFERASE-RELATED"/>
    <property type="match status" value="1"/>
</dbReference>
<gene>
    <name evidence="9" type="ORF">J2Z37_004799</name>
</gene>
<evidence type="ECO:0000256" key="2">
    <source>
        <dbReference type="ARBA" id="ARBA00006464"/>
    </source>
</evidence>
<dbReference type="Pfam" id="PF13727">
    <property type="entry name" value="CoA_binding_3"/>
    <property type="match status" value="1"/>
</dbReference>
<sequence>MDFESHLSFTVYGFWAGVYGTFAIATGYMVSFYVPKRRKRFAFEVGKVIQVHVISMLFLLSFLFLYKEVDISRAFLALFLAVNIIFILSFRLILKTGLKRFRRKGFNKQYILILGAGVLGRKFHDNVKSYPELGYEVVGFLDDYLEVHLNEDKHRYKPIIGKVDQLSLILEERKLIDEVIIALPLSAHKKYRQIIGICEKAGVKALIIPDFYDYLPAEPSFDNFAGMPLINIRDIPLDEVSNRFWKRAFDIVFSLIAIMITLPIMILIAIGIKLTSPGPILFKQERVGLNRRMFKMYKFRSMHVSTHNVSDTVWTTENDSRRTKFGSFLRRTSLDELPQFFNVLFGDMSVVGPRPERPFFVEQFKEDIPKYMIKHQVRPGITGWAQANGLRGDTSIEDRIYHDIFYIENWTLLFDIKIILKTIVNGFMNKNAY</sequence>
<feature type="transmembrane region" description="Helical" evidence="7">
    <location>
        <begin position="45"/>
        <end position="65"/>
    </location>
</feature>
<dbReference type="Pfam" id="PF02397">
    <property type="entry name" value="Bac_transf"/>
    <property type="match status" value="1"/>
</dbReference>
<comment type="subcellular location">
    <subcellularLocation>
        <location evidence="1">Membrane</location>
        <topology evidence="1">Multi-pass membrane protein</topology>
    </subcellularLocation>
</comment>
<reference evidence="9 10" key="1">
    <citation type="submission" date="2021-03" db="EMBL/GenBank/DDBJ databases">
        <title>Genomic Encyclopedia of Type Strains, Phase IV (KMG-IV): sequencing the most valuable type-strain genomes for metagenomic binning, comparative biology and taxonomic classification.</title>
        <authorList>
            <person name="Goeker M."/>
        </authorList>
    </citation>
    <scope>NUCLEOTIDE SEQUENCE [LARGE SCALE GENOMIC DNA]</scope>
    <source>
        <strain evidence="9 10">DSM 24738</strain>
    </source>
</reference>
<dbReference type="SUPFAM" id="SSF51735">
    <property type="entry name" value="NAD(P)-binding Rossmann-fold domains"/>
    <property type="match status" value="1"/>
</dbReference>
<dbReference type="Gene3D" id="3.40.50.720">
    <property type="entry name" value="NAD(P)-binding Rossmann-like Domain"/>
    <property type="match status" value="1"/>
</dbReference>
<keyword evidence="3" id="KW-0808">Transferase</keyword>
<evidence type="ECO:0000256" key="5">
    <source>
        <dbReference type="ARBA" id="ARBA00022989"/>
    </source>
</evidence>
<proteinExistence type="inferred from homology"/>
<accession>A0ABS4GWY8</accession>
<keyword evidence="6 7" id="KW-0472">Membrane</keyword>
<evidence type="ECO:0000256" key="7">
    <source>
        <dbReference type="SAM" id="Phobius"/>
    </source>
</evidence>
<comment type="caution">
    <text evidence="9">The sequence shown here is derived from an EMBL/GenBank/DDBJ whole genome shotgun (WGS) entry which is preliminary data.</text>
</comment>
<evidence type="ECO:0000313" key="9">
    <source>
        <dbReference type="EMBL" id="MBP1934779.1"/>
    </source>
</evidence>
<evidence type="ECO:0000259" key="8">
    <source>
        <dbReference type="Pfam" id="PF02397"/>
    </source>
</evidence>
<evidence type="ECO:0000256" key="4">
    <source>
        <dbReference type="ARBA" id="ARBA00022692"/>
    </source>
</evidence>
<dbReference type="InterPro" id="IPR017475">
    <property type="entry name" value="EPS_sugar_tfrase"/>
</dbReference>
<dbReference type="InterPro" id="IPR003362">
    <property type="entry name" value="Bact_transf"/>
</dbReference>
<feature type="transmembrane region" description="Helical" evidence="7">
    <location>
        <begin position="251"/>
        <end position="272"/>
    </location>
</feature>
<evidence type="ECO:0000256" key="3">
    <source>
        <dbReference type="ARBA" id="ARBA00022679"/>
    </source>
</evidence>
<feature type="transmembrane region" description="Helical" evidence="7">
    <location>
        <begin position="12"/>
        <end position="33"/>
    </location>
</feature>
<dbReference type="InterPro" id="IPR017473">
    <property type="entry name" value="Undecaprenyl-P_gluc_Ptfrase"/>
</dbReference>
<dbReference type="NCBIfam" id="TIGR03023">
    <property type="entry name" value="WcaJ_sugtrans"/>
    <property type="match status" value="1"/>
</dbReference>
<evidence type="ECO:0000313" key="10">
    <source>
        <dbReference type="Proteomes" id="UP001519343"/>
    </source>
</evidence>
<comment type="similarity">
    <text evidence="2">Belongs to the bacterial sugar transferase family.</text>
</comment>
<protein>
    <submittedName>
        <fullName evidence="9">Undecaprenyl-phosphate glucose phosphotransferase</fullName>
    </submittedName>
</protein>
<dbReference type="NCBIfam" id="TIGR03025">
    <property type="entry name" value="EPS_sugtrans"/>
    <property type="match status" value="1"/>
</dbReference>
<evidence type="ECO:0000256" key="6">
    <source>
        <dbReference type="ARBA" id="ARBA00023136"/>
    </source>
</evidence>
<name>A0ABS4GWY8_9BACL</name>